<dbReference type="Proteomes" id="UP000468443">
    <property type="component" value="Unassembled WGS sequence"/>
</dbReference>
<feature type="domain" description="Beta-lactamase class A catalytic" evidence="1">
    <location>
        <begin position="62"/>
        <end position="326"/>
    </location>
</feature>
<dbReference type="InterPro" id="IPR045155">
    <property type="entry name" value="Beta-lactam_cat"/>
</dbReference>
<proteinExistence type="predicted"/>
<dbReference type="SUPFAM" id="SSF56601">
    <property type="entry name" value="beta-lactamase/transpeptidase-like"/>
    <property type="match status" value="1"/>
</dbReference>
<evidence type="ECO:0000313" key="2">
    <source>
        <dbReference type="EMBL" id="NER09127.1"/>
    </source>
</evidence>
<reference evidence="2 3" key="1">
    <citation type="submission" date="2020-01" db="EMBL/GenBank/DDBJ databases">
        <title>Muriicola jejuensis KCTC 22299.</title>
        <authorList>
            <person name="Wang G."/>
        </authorList>
    </citation>
    <scope>NUCLEOTIDE SEQUENCE [LARGE SCALE GENOMIC DNA]</scope>
    <source>
        <strain evidence="2 3">KCTC 22299</strain>
    </source>
</reference>
<name>A0A6P0U7M1_9FLAO</name>
<organism evidence="2 3">
    <name type="scientific">Muriicola jejuensis</name>
    <dbReference type="NCBI Taxonomy" id="504488"/>
    <lineage>
        <taxon>Bacteria</taxon>
        <taxon>Pseudomonadati</taxon>
        <taxon>Bacteroidota</taxon>
        <taxon>Flavobacteriia</taxon>
        <taxon>Flavobacteriales</taxon>
        <taxon>Flavobacteriaceae</taxon>
        <taxon>Muriicola</taxon>
    </lineage>
</organism>
<evidence type="ECO:0000313" key="3">
    <source>
        <dbReference type="Proteomes" id="UP000468443"/>
    </source>
</evidence>
<evidence type="ECO:0000259" key="1">
    <source>
        <dbReference type="Pfam" id="PF13354"/>
    </source>
</evidence>
<keyword evidence="3" id="KW-1185">Reference proteome</keyword>
<dbReference type="Gene3D" id="3.40.710.10">
    <property type="entry name" value="DD-peptidase/beta-lactamase superfamily"/>
    <property type="match status" value="1"/>
</dbReference>
<dbReference type="AlphaFoldDB" id="A0A6P0U7M1"/>
<dbReference type="EMBL" id="JAABOP010000001">
    <property type="protein sequence ID" value="NER09127.1"/>
    <property type="molecule type" value="Genomic_DNA"/>
</dbReference>
<dbReference type="GO" id="GO:0008800">
    <property type="term" value="F:beta-lactamase activity"/>
    <property type="evidence" value="ECO:0007669"/>
    <property type="project" value="InterPro"/>
</dbReference>
<dbReference type="InterPro" id="IPR012338">
    <property type="entry name" value="Beta-lactam/transpept-like"/>
</dbReference>
<accession>A0A6P0U7M1</accession>
<protein>
    <recommendedName>
        <fullName evidence="1">Beta-lactamase class A catalytic domain-containing protein</fullName>
    </recommendedName>
</protein>
<dbReference type="Pfam" id="PF13354">
    <property type="entry name" value="Beta-lactamase2"/>
    <property type="match status" value="1"/>
</dbReference>
<dbReference type="GO" id="GO:0030655">
    <property type="term" value="P:beta-lactam antibiotic catabolic process"/>
    <property type="evidence" value="ECO:0007669"/>
    <property type="project" value="InterPro"/>
</dbReference>
<sequence>MITCLLGCSGDQPPKDPLDQVLSSEDPRIRKVMENPEPYEVQIRYTQIDRKGDSLVFRDFDYQVDKEEYFYPASTVKFPIAVLAMEKVNRSSNLDLNTRFYVEGDTLETTFGKEIIKIFAVSDNAANNRLLEFLGQDAINEAFRKKNIGPARISHRLSVPDADEVTTKPLVVYLNDSTTTVLPRTFNTPPKPLELKGVTKGKGFYEEDTLMEMPFDFSLKNYYPIDTQHEVLKRVIFPEAYPQVEQFHLSRSQRTFLLDAMKILPRQAGYDPVEYYDSYGKFFLFGDTQKPMPEHIKIYNKVGYAYGTLTDCAYVRDEQNGVEFLITATILVNEDQIFNDNEYEYDETGIPFLAALGEGLYQIELNRKR</sequence>
<gene>
    <name evidence="2" type="ORF">GWK09_01235</name>
</gene>
<comment type="caution">
    <text evidence="2">The sequence shown here is derived from an EMBL/GenBank/DDBJ whole genome shotgun (WGS) entry which is preliminary data.</text>
</comment>